<evidence type="ECO:0000256" key="6">
    <source>
        <dbReference type="ARBA" id="ARBA00022553"/>
    </source>
</evidence>
<keyword evidence="5" id="KW-0963">Cytoplasm</keyword>
<evidence type="ECO:0000256" key="7">
    <source>
        <dbReference type="ARBA" id="ARBA00022692"/>
    </source>
</evidence>
<evidence type="ECO:0000256" key="2">
    <source>
        <dbReference type="ARBA" id="ARBA00004167"/>
    </source>
</evidence>
<evidence type="ECO:0000256" key="3">
    <source>
        <dbReference type="ARBA" id="ARBA00004496"/>
    </source>
</evidence>
<feature type="compositionally biased region" description="Polar residues" evidence="12">
    <location>
        <begin position="87"/>
        <end position="105"/>
    </location>
</feature>
<dbReference type="InterPro" id="IPR013106">
    <property type="entry name" value="Ig_V-set"/>
</dbReference>
<dbReference type="PANTHER" id="PTHR34930:SF4">
    <property type="entry name" value="JUPITER MICROTUBULE ASSOCIATED HOMOLOG 1"/>
    <property type="match status" value="1"/>
</dbReference>
<dbReference type="Gene3D" id="2.60.40.10">
    <property type="entry name" value="Immunoglobulins"/>
    <property type="match status" value="2"/>
</dbReference>
<organism evidence="15 16">
    <name type="scientific">Knipowitschia caucasica</name>
    <name type="common">Caucasian dwarf goby</name>
    <name type="synonym">Pomatoschistus caucasicus</name>
    <dbReference type="NCBI Taxonomy" id="637954"/>
    <lineage>
        <taxon>Eukaryota</taxon>
        <taxon>Metazoa</taxon>
        <taxon>Chordata</taxon>
        <taxon>Craniata</taxon>
        <taxon>Vertebrata</taxon>
        <taxon>Euteleostomi</taxon>
        <taxon>Actinopterygii</taxon>
        <taxon>Neopterygii</taxon>
        <taxon>Teleostei</taxon>
        <taxon>Neoteleostei</taxon>
        <taxon>Acanthomorphata</taxon>
        <taxon>Gobiaria</taxon>
        <taxon>Gobiiformes</taxon>
        <taxon>Gobioidei</taxon>
        <taxon>Gobiidae</taxon>
        <taxon>Gobiinae</taxon>
        <taxon>Knipowitschia</taxon>
    </lineage>
</organism>
<dbReference type="InterPro" id="IPR007110">
    <property type="entry name" value="Ig-like_dom"/>
</dbReference>
<reference evidence="15 16" key="1">
    <citation type="submission" date="2024-04" db="EMBL/GenBank/DDBJ databases">
        <authorList>
            <person name="Waldvogel A.-M."/>
            <person name="Schoenle A."/>
        </authorList>
    </citation>
    <scope>NUCLEOTIDE SEQUENCE [LARGE SCALE GENOMIC DNA]</scope>
</reference>
<dbReference type="PANTHER" id="PTHR34930">
    <property type="entry name" value="GEO05313P1"/>
    <property type="match status" value="1"/>
</dbReference>
<evidence type="ECO:0000256" key="11">
    <source>
        <dbReference type="ARBA" id="ARBA00023242"/>
    </source>
</evidence>
<feature type="domain" description="Ig-like" evidence="14">
    <location>
        <begin position="165"/>
        <end position="270"/>
    </location>
</feature>
<dbReference type="SUPFAM" id="SSF48726">
    <property type="entry name" value="Immunoglobulin"/>
    <property type="match status" value="2"/>
</dbReference>
<dbReference type="Proteomes" id="UP001497482">
    <property type="component" value="Chromosome 3"/>
</dbReference>
<accession>A0AAV2LKC0</accession>
<dbReference type="AlphaFoldDB" id="A0AAV2LKC0"/>
<evidence type="ECO:0000256" key="4">
    <source>
        <dbReference type="ARBA" id="ARBA00008329"/>
    </source>
</evidence>
<evidence type="ECO:0000256" key="13">
    <source>
        <dbReference type="SAM" id="Phobius"/>
    </source>
</evidence>
<dbReference type="GO" id="GO:0005737">
    <property type="term" value="C:cytoplasm"/>
    <property type="evidence" value="ECO:0007669"/>
    <property type="project" value="UniProtKB-SubCell"/>
</dbReference>
<evidence type="ECO:0000256" key="10">
    <source>
        <dbReference type="ARBA" id="ARBA00023157"/>
    </source>
</evidence>
<dbReference type="InterPro" id="IPR036179">
    <property type="entry name" value="Ig-like_dom_sf"/>
</dbReference>
<dbReference type="InterPro" id="IPR013162">
    <property type="entry name" value="CD80_C2-set"/>
</dbReference>
<proteinExistence type="inferred from homology"/>
<dbReference type="SMART" id="SM00409">
    <property type="entry name" value="IG"/>
    <property type="match status" value="2"/>
</dbReference>
<dbReference type="Pfam" id="PF07686">
    <property type="entry name" value="V-set"/>
    <property type="match status" value="1"/>
</dbReference>
<feature type="domain" description="Ig-like" evidence="14">
    <location>
        <begin position="280"/>
        <end position="370"/>
    </location>
</feature>
<keyword evidence="9 13" id="KW-0472">Membrane</keyword>
<evidence type="ECO:0000313" key="16">
    <source>
        <dbReference type="Proteomes" id="UP001497482"/>
    </source>
</evidence>
<dbReference type="PROSITE" id="PS50835">
    <property type="entry name" value="IG_LIKE"/>
    <property type="match status" value="2"/>
</dbReference>
<comment type="subcellular location">
    <subcellularLocation>
        <location evidence="3">Cytoplasm</location>
    </subcellularLocation>
    <subcellularLocation>
        <location evidence="2">Membrane</location>
        <topology evidence="2">Single-pass membrane protein</topology>
    </subcellularLocation>
    <subcellularLocation>
        <location evidence="1">Nucleus</location>
    </subcellularLocation>
</comment>
<dbReference type="GO" id="GO:0016020">
    <property type="term" value="C:membrane"/>
    <property type="evidence" value="ECO:0007669"/>
    <property type="project" value="UniProtKB-SubCell"/>
</dbReference>
<keyword evidence="6" id="KW-0597">Phosphoprotein</keyword>
<feature type="region of interest" description="Disordered" evidence="12">
    <location>
        <begin position="1"/>
        <end position="139"/>
    </location>
</feature>
<keyword evidence="8 13" id="KW-1133">Transmembrane helix</keyword>
<feature type="transmembrane region" description="Helical" evidence="13">
    <location>
        <begin position="390"/>
        <end position="411"/>
    </location>
</feature>
<dbReference type="EMBL" id="OZ035825">
    <property type="protein sequence ID" value="CAL1601628.1"/>
    <property type="molecule type" value="Genomic_DNA"/>
</dbReference>
<evidence type="ECO:0000313" key="15">
    <source>
        <dbReference type="EMBL" id="CAL1601628.1"/>
    </source>
</evidence>
<keyword evidence="7 13" id="KW-0812">Transmembrane</keyword>
<keyword evidence="16" id="KW-1185">Reference proteome</keyword>
<gene>
    <name evidence="15" type="ORF">KC01_LOCUS29551</name>
</gene>
<evidence type="ECO:0000256" key="1">
    <source>
        <dbReference type="ARBA" id="ARBA00004123"/>
    </source>
</evidence>
<dbReference type="InterPro" id="IPR033335">
    <property type="entry name" value="JUPITER"/>
</dbReference>
<evidence type="ECO:0000256" key="5">
    <source>
        <dbReference type="ARBA" id="ARBA00022490"/>
    </source>
</evidence>
<evidence type="ECO:0000256" key="8">
    <source>
        <dbReference type="ARBA" id="ARBA00022989"/>
    </source>
</evidence>
<name>A0AAV2LKC0_KNICA</name>
<keyword evidence="10" id="KW-1015">Disulfide bond</keyword>
<evidence type="ECO:0000256" key="9">
    <source>
        <dbReference type="ARBA" id="ARBA00023136"/>
    </source>
</evidence>
<protein>
    <recommendedName>
        <fullName evidence="14">Ig-like domain-containing protein</fullName>
    </recommendedName>
</protein>
<dbReference type="GO" id="GO:0005634">
    <property type="term" value="C:nucleus"/>
    <property type="evidence" value="ECO:0007669"/>
    <property type="project" value="UniProtKB-SubCell"/>
</dbReference>
<dbReference type="InterPro" id="IPR013783">
    <property type="entry name" value="Ig-like_fold"/>
</dbReference>
<dbReference type="InterPro" id="IPR003599">
    <property type="entry name" value="Ig_sub"/>
</dbReference>
<comment type="similarity">
    <text evidence="4">Belongs to the JUPITER family.</text>
</comment>
<evidence type="ECO:0000259" key="14">
    <source>
        <dbReference type="PROSITE" id="PS50835"/>
    </source>
</evidence>
<keyword evidence="11" id="KW-0539">Nucleus</keyword>
<sequence>MTTTKTFTGVEPGAKSSSRVLRPPGGGSNISFGAEEEKPVRVNKMASSVFAEPEDPYANRRNNPPGGAPTGVLCGESCAPLRRRDPSNNSAATGEEQSNAESENGANAELSPEQPADDPGAGLPSGRRNPPGGKGACEQSNMASSGIVLASLLIMSLMLKAKASSKFVTVSCLKSENVAQYGTSTLLDCVVSSPTTIKIMFVSWKLPENKTLSYDMGKVSSPPGFQFASSFWDEKSMNVSLLISNTNLAHAGVYTCGVMTDKEFDKANVHLIVKANYSKPQMRSEPKKVTADKSFSLTCAAKGGFPKGDIRWVVDGAAWSKNPVVEVRKDSNGLFDLTSTLTFGPDTQFTNFVCEVYNAKNEKESHQEFNNIITDVKSSTGDKNPTVINIVAPVVVIGSLIVGLLAALLFCRRRQQARRPSAVPLMNAAPPLDVEQCDKMIPLNAPVP</sequence>
<dbReference type="Pfam" id="PF08205">
    <property type="entry name" value="C2-set_2"/>
    <property type="match status" value="1"/>
</dbReference>
<evidence type="ECO:0000256" key="12">
    <source>
        <dbReference type="SAM" id="MobiDB-lite"/>
    </source>
</evidence>